<dbReference type="RefSeq" id="XP_015284007.1">
    <property type="nucleotide sequence ID" value="XM_015428521.1"/>
</dbReference>
<sequence length="90" mass="10476">AKRRQRKDVAAVDSKKTTEKLLKTFLKRQAIKTALAGKSNDQFPSLSDVRRDEVDDIYVLPALPEEEKNSSVEEDEKEWEERMTQKKILQ</sequence>
<evidence type="ECO:0000256" key="2">
    <source>
        <dbReference type="ARBA" id="ARBA00023242"/>
    </source>
</evidence>
<protein>
    <submittedName>
        <fullName evidence="5">DNA repair protein complementing XP-G cells-like</fullName>
    </submittedName>
</protein>
<dbReference type="Proteomes" id="UP000694871">
    <property type="component" value="Unplaced"/>
</dbReference>
<feature type="non-terminal residue" evidence="5">
    <location>
        <position position="90"/>
    </location>
</feature>
<dbReference type="GeneID" id="107125049"/>
<evidence type="ECO:0000313" key="5">
    <source>
        <dbReference type="RefSeq" id="XP_015284007.1"/>
    </source>
</evidence>
<evidence type="ECO:0000256" key="3">
    <source>
        <dbReference type="SAM" id="MobiDB-lite"/>
    </source>
</evidence>
<proteinExistence type="predicted"/>
<accession>A0ABM1LDH0</accession>
<feature type="non-terminal residue" evidence="5">
    <location>
        <position position="1"/>
    </location>
</feature>
<reference evidence="5" key="1">
    <citation type="submission" date="2025-08" db="UniProtKB">
        <authorList>
            <consortium name="RefSeq"/>
        </authorList>
    </citation>
    <scope>IDENTIFICATION</scope>
</reference>
<feature type="region of interest" description="Disordered" evidence="3">
    <location>
        <begin position="62"/>
        <end position="90"/>
    </location>
</feature>
<gene>
    <name evidence="5" type="primary">LOC107125049</name>
</gene>
<keyword evidence="2" id="KW-0539">Nucleus</keyword>
<dbReference type="PANTHER" id="PTHR16171">
    <property type="entry name" value="DNA REPAIR PROTEIN COMPLEMENTING XP-G CELLS-RELATED"/>
    <property type="match status" value="1"/>
</dbReference>
<dbReference type="PANTHER" id="PTHR16171:SF11">
    <property type="entry name" value="DNA EXCISION REPAIR PROTEIN ERCC-5"/>
    <property type="match status" value="1"/>
</dbReference>
<organism evidence="4 5">
    <name type="scientific">Gekko japonicus</name>
    <name type="common">Schlegel's Japanese gecko</name>
    <dbReference type="NCBI Taxonomy" id="146911"/>
    <lineage>
        <taxon>Eukaryota</taxon>
        <taxon>Metazoa</taxon>
        <taxon>Chordata</taxon>
        <taxon>Craniata</taxon>
        <taxon>Vertebrata</taxon>
        <taxon>Euteleostomi</taxon>
        <taxon>Lepidosauria</taxon>
        <taxon>Squamata</taxon>
        <taxon>Bifurcata</taxon>
        <taxon>Gekkota</taxon>
        <taxon>Gekkonidae</taxon>
        <taxon>Gekkoninae</taxon>
        <taxon>Gekko</taxon>
    </lineage>
</organism>
<evidence type="ECO:0000313" key="4">
    <source>
        <dbReference type="Proteomes" id="UP000694871"/>
    </source>
</evidence>
<name>A0ABM1LDH0_GEKJA</name>
<evidence type="ECO:0000256" key="1">
    <source>
        <dbReference type="ARBA" id="ARBA00004123"/>
    </source>
</evidence>
<keyword evidence="4" id="KW-1185">Reference proteome</keyword>
<comment type="subcellular location">
    <subcellularLocation>
        <location evidence="1">Nucleus</location>
    </subcellularLocation>
</comment>